<sequence length="152" mass="16312">MATVLDRSRLYGIDLALRDGAGGADLSLVGPVGLYGDIALAAGNDDIVQALALRLRVRVGELALLGWPDYGSRLHELIGEPDLPRTRLKAQAFARAAIEADPRVAKVDAVEIVSIPGERQILRLSMDVHLITEQRPLNLVFDLALSGTEALP</sequence>
<dbReference type="Proteomes" id="UP001606134">
    <property type="component" value="Unassembled WGS sequence"/>
</dbReference>
<gene>
    <name evidence="1" type="ORF">ACG04R_20625</name>
</gene>
<protein>
    <submittedName>
        <fullName evidence="1">GPW/gp25 family protein</fullName>
    </submittedName>
</protein>
<dbReference type="RefSeq" id="WP_394415285.1">
    <property type="nucleotide sequence ID" value="NZ_JBIGIC010000011.1"/>
</dbReference>
<dbReference type="EMBL" id="JBIGIC010000011">
    <property type="protein sequence ID" value="MFG6489103.1"/>
    <property type="molecule type" value="Genomic_DNA"/>
</dbReference>
<organism evidence="1 2">
    <name type="scientific">Pelomonas candidula</name>
    <dbReference type="NCBI Taxonomy" id="3299025"/>
    <lineage>
        <taxon>Bacteria</taxon>
        <taxon>Pseudomonadati</taxon>
        <taxon>Pseudomonadota</taxon>
        <taxon>Betaproteobacteria</taxon>
        <taxon>Burkholderiales</taxon>
        <taxon>Sphaerotilaceae</taxon>
        <taxon>Roseateles</taxon>
    </lineage>
</organism>
<keyword evidence="2" id="KW-1185">Reference proteome</keyword>
<dbReference type="Gene3D" id="3.10.450.40">
    <property type="match status" value="1"/>
</dbReference>
<comment type="caution">
    <text evidence="1">The sequence shown here is derived from an EMBL/GenBank/DDBJ whole genome shotgun (WGS) entry which is preliminary data.</text>
</comment>
<accession>A0ABW7HGR6</accession>
<dbReference type="SUPFAM" id="SSF160719">
    <property type="entry name" value="gpW/gp25-like"/>
    <property type="match status" value="1"/>
</dbReference>
<reference evidence="1 2" key="1">
    <citation type="submission" date="2024-08" db="EMBL/GenBank/DDBJ databases">
        <authorList>
            <person name="Lu H."/>
        </authorList>
    </citation>
    <scope>NUCLEOTIDE SEQUENCE [LARGE SCALE GENOMIC DNA]</scope>
    <source>
        <strain evidence="1 2">BYS78W</strain>
    </source>
</reference>
<evidence type="ECO:0000313" key="2">
    <source>
        <dbReference type="Proteomes" id="UP001606134"/>
    </source>
</evidence>
<proteinExistence type="predicted"/>
<evidence type="ECO:0000313" key="1">
    <source>
        <dbReference type="EMBL" id="MFG6489103.1"/>
    </source>
</evidence>
<name>A0ABW7HGR6_9BURK</name>